<dbReference type="PANTHER" id="PTHR41700:SF1">
    <property type="entry name" value="N-ACETYLTRANSFERASE DOMAIN-CONTAINING PROTEIN"/>
    <property type="match status" value="1"/>
</dbReference>
<dbReference type="RefSeq" id="WP_039345034.1">
    <property type="nucleotide sequence ID" value="NZ_PGEZ01000002.1"/>
</dbReference>
<keyword evidence="3" id="KW-1185">Reference proteome</keyword>
<evidence type="ECO:0000313" key="2">
    <source>
        <dbReference type="EMBL" id="PJJ53689.1"/>
    </source>
</evidence>
<reference evidence="2 3" key="1">
    <citation type="submission" date="2017-11" db="EMBL/GenBank/DDBJ databases">
        <title>Genomic Encyclopedia of Archaeal and Bacterial Type Strains, Phase II (KMG-II): From Individual Species to Whole Genera.</title>
        <authorList>
            <person name="Goeker M."/>
        </authorList>
    </citation>
    <scope>NUCLEOTIDE SEQUENCE [LARGE SCALE GENOMIC DNA]</scope>
    <source>
        <strain evidence="2 3">DSM 27763</strain>
    </source>
</reference>
<organism evidence="2 3">
    <name type="scientific">Mumia flava</name>
    <dbReference type="NCBI Taxonomy" id="1348852"/>
    <lineage>
        <taxon>Bacteria</taxon>
        <taxon>Bacillati</taxon>
        <taxon>Actinomycetota</taxon>
        <taxon>Actinomycetes</taxon>
        <taxon>Propionibacteriales</taxon>
        <taxon>Nocardioidaceae</taxon>
        <taxon>Mumia</taxon>
    </lineage>
</organism>
<gene>
    <name evidence="2" type="ORF">CLV56_3180</name>
</gene>
<accession>A0A0B2BPC0</accession>
<name>A0A0B2BPC0_9ACTN</name>
<dbReference type="Proteomes" id="UP000230842">
    <property type="component" value="Unassembled WGS sequence"/>
</dbReference>
<dbReference type="InterPro" id="IPR016181">
    <property type="entry name" value="Acyl_CoA_acyltransferase"/>
</dbReference>
<dbReference type="PROSITE" id="PS51186">
    <property type="entry name" value="GNAT"/>
    <property type="match status" value="1"/>
</dbReference>
<feature type="domain" description="N-acetyltransferase" evidence="1">
    <location>
        <begin position="33"/>
        <end position="178"/>
    </location>
</feature>
<dbReference type="InterPro" id="IPR000182">
    <property type="entry name" value="GNAT_dom"/>
</dbReference>
<sequence>MTMSDERVAPARTDPVVAEARAAAEALAERAGVRVRPLAQMEELEQVSDLFEEIWQPSGSLPVTAELMRALTKSGAYVGGAFDGEVLVGAAVGFFAPPAERAMHSHIAGVSERARGRHVGFALKVHQRAWALERDITEISWTFDPLVRRNASFNLARLAATGAEYLPNFYGAMDDEINGGDDTDRLLIRWTLSDPQVAVACRGQARTVDADAERAAGAALGLAAAPGGGPRAGSLRGGHASGTVLVGVPSDIEALRADRPDVAAQWRLALRETLGGLLAGGARIRGFDRTGYYVVDQEEAR</sequence>
<evidence type="ECO:0000259" key="1">
    <source>
        <dbReference type="PROSITE" id="PS51186"/>
    </source>
</evidence>
<dbReference type="AlphaFoldDB" id="A0A0B2BPC0"/>
<comment type="caution">
    <text evidence="2">The sequence shown here is derived from an EMBL/GenBank/DDBJ whole genome shotgun (WGS) entry which is preliminary data.</text>
</comment>
<evidence type="ECO:0000313" key="3">
    <source>
        <dbReference type="Proteomes" id="UP000230842"/>
    </source>
</evidence>
<proteinExistence type="predicted"/>
<keyword evidence="2" id="KW-0808">Transferase</keyword>
<dbReference type="GO" id="GO:0016747">
    <property type="term" value="F:acyltransferase activity, transferring groups other than amino-acyl groups"/>
    <property type="evidence" value="ECO:0007669"/>
    <property type="project" value="InterPro"/>
</dbReference>
<dbReference type="EMBL" id="PGEZ01000002">
    <property type="protein sequence ID" value="PJJ53689.1"/>
    <property type="molecule type" value="Genomic_DNA"/>
</dbReference>
<dbReference type="SUPFAM" id="SSF55729">
    <property type="entry name" value="Acyl-CoA N-acyltransferases (Nat)"/>
    <property type="match status" value="1"/>
</dbReference>
<dbReference type="Gene3D" id="3.40.630.30">
    <property type="match status" value="1"/>
</dbReference>
<protein>
    <submittedName>
        <fullName evidence="2">Putative GNAT superfamily acetyltransferase</fullName>
    </submittedName>
</protein>
<dbReference type="PANTHER" id="PTHR41700">
    <property type="entry name" value="GCN5-RELATED N-ACETYLTRANSFERASE"/>
    <property type="match status" value="1"/>
</dbReference>
<dbReference type="InterPro" id="IPR038764">
    <property type="entry name" value="GNAT_N_AcTrfase_prd"/>
</dbReference>